<proteinExistence type="predicted"/>
<dbReference type="AlphaFoldDB" id="A0AAC9AVT2"/>
<gene>
    <name evidence="1" type="ORF">ATM17_16005</name>
</gene>
<name>A0AAC9AVT2_SPHMC</name>
<reference evidence="1 2" key="2">
    <citation type="journal article" date="2016" name="Genome Announc.">
        <title>Complete Genome Sequence of Sphingopyxis macrogoltabida Strain 203N (NBRC 111659), a Polyethylene Glycol Degrader.</title>
        <authorList>
            <person name="Ohtsubo Y."/>
            <person name="Nonoyama S."/>
            <person name="Nagata Y."/>
            <person name="Numata M."/>
            <person name="Tsuchikane K."/>
            <person name="Hosoyama A."/>
            <person name="Yamazoe A."/>
            <person name="Tsuda M."/>
            <person name="Fujita N."/>
            <person name="Kawai F."/>
        </authorList>
    </citation>
    <scope>NUCLEOTIDE SEQUENCE [LARGE SCALE GENOMIC DNA]</scope>
    <source>
        <strain evidence="1 2">203N</strain>
    </source>
</reference>
<organism evidence="1 2">
    <name type="scientific">Sphingopyxis macrogoltabida</name>
    <name type="common">Sphingomonas macrogoltabidus</name>
    <dbReference type="NCBI Taxonomy" id="33050"/>
    <lineage>
        <taxon>Bacteria</taxon>
        <taxon>Pseudomonadati</taxon>
        <taxon>Pseudomonadota</taxon>
        <taxon>Alphaproteobacteria</taxon>
        <taxon>Sphingomonadales</taxon>
        <taxon>Sphingomonadaceae</taxon>
        <taxon>Sphingopyxis</taxon>
    </lineage>
</organism>
<dbReference type="Proteomes" id="UP000076088">
    <property type="component" value="Chromosome"/>
</dbReference>
<accession>A0AAC9AVT2</accession>
<reference evidence="2" key="1">
    <citation type="submission" date="2015-11" db="EMBL/GenBank/DDBJ databases">
        <title>Complete genome sequence of a polyethylene-glycol degrader Sphingopyxis macrogoltabida 203N (NBRC 111659).</title>
        <authorList>
            <person name="Yoshiyuki O."/>
            <person name="Shouta N."/>
            <person name="Nagata Y."/>
            <person name="Numata M."/>
            <person name="Tsuchikane K."/>
            <person name="Hosoyama A."/>
            <person name="Yamazoe A."/>
            <person name="Tsuda M."/>
            <person name="Fujita N."/>
            <person name="Kawai F."/>
        </authorList>
    </citation>
    <scope>NUCLEOTIDE SEQUENCE [LARGE SCALE GENOMIC DNA]</scope>
    <source>
        <strain evidence="2">203N</strain>
    </source>
</reference>
<evidence type="ECO:0000313" key="2">
    <source>
        <dbReference type="Proteomes" id="UP000076088"/>
    </source>
</evidence>
<dbReference type="KEGG" id="smaz:LH19_15435"/>
<keyword evidence="2" id="KW-1185">Reference proteome</keyword>
<protein>
    <submittedName>
        <fullName evidence="1">Uncharacterized protein</fullName>
    </submittedName>
</protein>
<dbReference type="RefSeq" id="WP_054729541.1">
    <property type="nucleotide sequence ID" value="NZ_CP009429.1"/>
</dbReference>
<dbReference type="EMBL" id="CP013344">
    <property type="protein sequence ID" value="AMU90527.1"/>
    <property type="molecule type" value="Genomic_DNA"/>
</dbReference>
<sequence>MSLLDRVKERSGSDLSDDELEAIILAIAAELDARLGPVGPVTVHLGDPADPNSRFYHSLRVTPPIGAGDVTIVELDPGNSGDPGAETILLQGDYRVLHDGRTIQRLTSGPNGRTYWAPLVRITYTPAGASQPARDEALIKIAMIDLSYRGGLKSERAGDYSFTLSGDPVADREAVFAGLVPASGFLLA</sequence>
<evidence type="ECO:0000313" key="1">
    <source>
        <dbReference type="EMBL" id="AMU90527.1"/>
    </source>
</evidence>